<dbReference type="OrthoDB" id="9977870at2759"/>
<feature type="compositionally biased region" description="Basic and acidic residues" evidence="4">
    <location>
        <begin position="140"/>
        <end position="150"/>
    </location>
</feature>
<reference evidence="5" key="1">
    <citation type="submission" date="2022-09" db="EMBL/GenBank/DDBJ databases">
        <title>Fusarium specimens isolated from Avocado Roots.</title>
        <authorList>
            <person name="Stajich J."/>
            <person name="Roper C."/>
            <person name="Heimlech-Rivalta G."/>
        </authorList>
    </citation>
    <scope>NUCLEOTIDE SEQUENCE</scope>
    <source>
        <strain evidence="5">CF00136</strain>
    </source>
</reference>
<name>A0A9W8S5D9_9HYPO</name>
<proteinExistence type="predicted"/>
<keyword evidence="6" id="KW-1185">Reference proteome</keyword>
<feature type="region of interest" description="Disordered" evidence="4">
    <location>
        <begin position="128"/>
        <end position="169"/>
    </location>
</feature>
<dbReference type="GO" id="GO:0008270">
    <property type="term" value="F:zinc ion binding"/>
    <property type="evidence" value="ECO:0007669"/>
    <property type="project" value="UniProtKB-KW"/>
</dbReference>
<dbReference type="SUPFAM" id="SSF57850">
    <property type="entry name" value="RING/U-box"/>
    <property type="match status" value="1"/>
</dbReference>
<evidence type="ECO:0008006" key="7">
    <source>
        <dbReference type="Google" id="ProtNLM"/>
    </source>
</evidence>
<dbReference type="EMBL" id="JAOQAZ010000005">
    <property type="protein sequence ID" value="KAJ4266127.1"/>
    <property type="molecule type" value="Genomic_DNA"/>
</dbReference>
<accession>A0A9W8S5D9</accession>
<dbReference type="PROSITE" id="PS00518">
    <property type="entry name" value="ZF_RING_1"/>
    <property type="match status" value="1"/>
</dbReference>
<keyword evidence="3" id="KW-0862">Zinc</keyword>
<protein>
    <recommendedName>
        <fullName evidence="7">RING-type domain-containing protein</fullName>
    </recommendedName>
</protein>
<evidence type="ECO:0000256" key="3">
    <source>
        <dbReference type="ARBA" id="ARBA00022833"/>
    </source>
</evidence>
<dbReference type="Proteomes" id="UP001152049">
    <property type="component" value="Unassembled WGS sequence"/>
</dbReference>
<evidence type="ECO:0000256" key="2">
    <source>
        <dbReference type="ARBA" id="ARBA00022771"/>
    </source>
</evidence>
<dbReference type="InterPro" id="IPR017907">
    <property type="entry name" value="Znf_RING_CS"/>
</dbReference>
<feature type="region of interest" description="Disordered" evidence="4">
    <location>
        <begin position="407"/>
        <end position="429"/>
    </location>
</feature>
<comment type="caution">
    <text evidence="5">The sequence shown here is derived from an EMBL/GenBank/DDBJ whole genome shotgun (WGS) entry which is preliminary data.</text>
</comment>
<keyword evidence="2" id="KW-0863">Zinc-finger</keyword>
<evidence type="ECO:0000256" key="1">
    <source>
        <dbReference type="ARBA" id="ARBA00022723"/>
    </source>
</evidence>
<gene>
    <name evidence="5" type="ORF">NW762_004107</name>
</gene>
<feature type="compositionally biased region" description="Basic and acidic residues" evidence="4">
    <location>
        <begin position="314"/>
        <end position="324"/>
    </location>
</feature>
<feature type="region of interest" description="Disordered" evidence="4">
    <location>
        <begin position="199"/>
        <end position="237"/>
    </location>
</feature>
<evidence type="ECO:0000256" key="4">
    <source>
        <dbReference type="SAM" id="MobiDB-lite"/>
    </source>
</evidence>
<feature type="compositionally biased region" description="Basic and acidic residues" evidence="4">
    <location>
        <begin position="158"/>
        <end position="169"/>
    </location>
</feature>
<evidence type="ECO:0000313" key="6">
    <source>
        <dbReference type="Proteomes" id="UP001152049"/>
    </source>
</evidence>
<dbReference type="AlphaFoldDB" id="A0A9W8S5D9"/>
<keyword evidence="1" id="KW-0479">Metal-binding</keyword>
<organism evidence="5 6">
    <name type="scientific">Fusarium torreyae</name>
    <dbReference type="NCBI Taxonomy" id="1237075"/>
    <lineage>
        <taxon>Eukaryota</taxon>
        <taxon>Fungi</taxon>
        <taxon>Dikarya</taxon>
        <taxon>Ascomycota</taxon>
        <taxon>Pezizomycotina</taxon>
        <taxon>Sordariomycetes</taxon>
        <taxon>Hypocreomycetidae</taxon>
        <taxon>Hypocreales</taxon>
        <taxon>Nectriaceae</taxon>
        <taxon>Fusarium</taxon>
    </lineage>
</organism>
<dbReference type="Gene3D" id="3.30.40.10">
    <property type="entry name" value="Zinc/RING finger domain, C3HC4 (zinc finger)"/>
    <property type="match status" value="1"/>
</dbReference>
<dbReference type="InterPro" id="IPR013083">
    <property type="entry name" value="Znf_RING/FYVE/PHD"/>
</dbReference>
<feature type="region of interest" description="Disordered" evidence="4">
    <location>
        <begin position="305"/>
        <end position="324"/>
    </location>
</feature>
<feature type="compositionally biased region" description="Polar residues" evidence="4">
    <location>
        <begin position="221"/>
        <end position="235"/>
    </location>
</feature>
<sequence>MATPIDPDMQKAAQLQLDYLREWEEAHNTWGESHMPQEVLALRAIRVRLEAVAANHSPWKYVADAASRERILKDIEKSSLPCGSIPAAEAAACSAIARDANSRATASQENDPDNVVDRFRPVGDTLPVVAPPGAPTTEAAHADVAPHSEVDSEEDIYSDDKDKVPSETPMEARRARITPAVNALSFLSEAAVGHIRLSKAMKPAQPSPVKDALNEPENKSSDPSNIEDTQSQAGSEATEIVKREPFPAFHHQDDEEDLISFDTLPSGASTPPLIQIADEVPPPIAKSEGPVERVAHDTGSGASLVEGSSDYQNDEGHVSSKVPGDDDAKCVKCDDDLTDSMVKCPCLHSYCSTCLYNLVKSSIRGETAFPPTCCEVRVPVDANSDMFSGKILHEFLAKRYGKGLETPNLSPLGRHNLNSMPTPPKEDQH</sequence>
<evidence type="ECO:0000313" key="5">
    <source>
        <dbReference type="EMBL" id="KAJ4266127.1"/>
    </source>
</evidence>